<proteinExistence type="predicted"/>
<evidence type="ECO:0000313" key="2">
    <source>
        <dbReference type="EMBL" id="PJZ67643.1"/>
    </source>
</evidence>
<feature type="chain" id="PRO_5014637925" description="Porin" evidence="1">
    <location>
        <begin position="21"/>
        <end position="365"/>
    </location>
</feature>
<gene>
    <name evidence="2" type="ORF">CH371_06465</name>
</gene>
<organism evidence="2 3">
    <name type="scientific">Leptospira wolffii</name>
    <dbReference type="NCBI Taxonomy" id="409998"/>
    <lineage>
        <taxon>Bacteria</taxon>
        <taxon>Pseudomonadati</taxon>
        <taxon>Spirochaetota</taxon>
        <taxon>Spirochaetia</taxon>
        <taxon>Leptospirales</taxon>
        <taxon>Leptospiraceae</taxon>
        <taxon>Leptospira</taxon>
    </lineage>
</organism>
<dbReference type="AlphaFoldDB" id="A0A2M9ZGU2"/>
<protein>
    <recommendedName>
        <fullName evidence="4">Porin</fullName>
    </recommendedName>
</protein>
<sequence length="365" mass="40764">MRYLKFFPVCLFLMGLSVHAEEVFFGEQKTKMRLAVTSLSVNSAAAKNALKLENSLMLNNALGSTVDYYIPSISTFKGQTIDWDTGIRYSPFFRSNFLFSYSSAKAGSGSQSNIYDSSWSNSGTDYRDTELSTTIFSNNTLKTYRVGYSMDFFVFQKSESSFWKNLAIRAGVESFKTEVDLKSNYSNYGETYIPGGVPEVYGGLDPLRSRKIKNQDVFYNFVTGVNYSETFREKHRVDLGIEIFKSVSHEGLVEVDGLTTLGSPYGTRIYPYGYSAKTKSDLLGARLQLGYAYDISQSVSFGLYGMYSYANNTVKSTNLSLMPDFYALTSGNMMAFLASAAGASGPFPKSVDIRSQIGIQFLFRY</sequence>
<keyword evidence="1" id="KW-0732">Signal</keyword>
<reference evidence="2 3" key="1">
    <citation type="submission" date="2017-07" db="EMBL/GenBank/DDBJ databases">
        <title>Leptospira spp. isolated from tropical soils.</title>
        <authorList>
            <person name="Thibeaux R."/>
            <person name="Iraola G."/>
            <person name="Ferres I."/>
            <person name="Bierque E."/>
            <person name="Girault D."/>
            <person name="Soupe-Gilbert M.-E."/>
            <person name="Picardeau M."/>
            <person name="Goarant C."/>
        </authorList>
    </citation>
    <scope>NUCLEOTIDE SEQUENCE [LARGE SCALE GENOMIC DNA]</scope>
    <source>
        <strain evidence="2 3">FH2-C-A2</strain>
    </source>
</reference>
<name>A0A2M9ZGU2_9LEPT</name>
<evidence type="ECO:0008006" key="4">
    <source>
        <dbReference type="Google" id="ProtNLM"/>
    </source>
</evidence>
<comment type="caution">
    <text evidence="2">The sequence shown here is derived from an EMBL/GenBank/DDBJ whole genome shotgun (WGS) entry which is preliminary data.</text>
</comment>
<feature type="signal peptide" evidence="1">
    <location>
        <begin position="1"/>
        <end position="20"/>
    </location>
</feature>
<dbReference type="RefSeq" id="WP_100758093.1">
    <property type="nucleotide sequence ID" value="NZ_NPDT01000001.1"/>
</dbReference>
<accession>A0A2M9ZGU2</accession>
<dbReference type="Proteomes" id="UP000231912">
    <property type="component" value="Unassembled WGS sequence"/>
</dbReference>
<dbReference type="EMBL" id="NPDT01000001">
    <property type="protein sequence ID" value="PJZ67643.1"/>
    <property type="molecule type" value="Genomic_DNA"/>
</dbReference>
<evidence type="ECO:0000313" key="3">
    <source>
        <dbReference type="Proteomes" id="UP000231912"/>
    </source>
</evidence>
<evidence type="ECO:0000256" key="1">
    <source>
        <dbReference type="SAM" id="SignalP"/>
    </source>
</evidence>